<dbReference type="EMBL" id="QKYT01000179">
    <property type="protein sequence ID" value="RIA90495.1"/>
    <property type="molecule type" value="Genomic_DNA"/>
</dbReference>
<evidence type="ECO:0000313" key="2">
    <source>
        <dbReference type="Proteomes" id="UP000265703"/>
    </source>
</evidence>
<proteinExistence type="predicted"/>
<organism evidence="1 2">
    <name type="scientific">Glomus cerebriforme</name>
    <dbReference type="NCBI Taxonomy" id="658196"/>
    <lineage>
        <taxon>Eukaryota</taxon>
        <taxon>Fungi</taxon>
        <taxon>Fungi incertae sedis</taxon>
        <taxon>Mucoromycota</taxon>
        <taxon>Glomeromycotina</taxon>
        <taxon>Glomeromycetes</taxon>
        <taxon>Glomerales</taxon>
        <taxon>Glomeraceae</taxon>
        <taxon>Glomus</taxon>
    </lineage>
</organism>
<name>A0A397T2L7_9GLOM</name>
<protein>
    <submittedName>
        <fullName evidence="1">Uncharacterized protein</fullName>
    </submittedName>
</protein>
<evidence type="ECO:0000313" key="1">
    <source>
        <dbReference type="EMBL" id="RIA90495.1"/>
    </source>
</evidence>
<comment type="caution">
    <text evidence="1">The sequence shown here is derived from an EMBL/GenBank/DDBJ whole genome shotgun (WGS) entry which is preliminary data.</text>
</comment>
<keyword evidence="2" id="KW-1185">Reference proteome</keyword>
<reference evidence="1 2" key="1">
    <citation type="submission" date="2018-06" db="EMBL/GenBank/DDBJ databases">
        <title>Comparative genomics reveals the genomic features of Rhizophagus irregularis, R. cerebriforme, R. diaphanum and Gigaspora rosea, and their symbiotic lifestyle signature.</title>
        <authorList>
            <person name="Morin E."/>
            <person name="San Clemente H."/>
            <person name="Chen E.C.H."/>
            <person name="De La Providencia I."/>
            <person name="Hainaut M."/>
            <person name="Kuo A."/>
            <person name="Kohler A."/>
            <person name="Murat C."/>
            <person name="Tang N."/>
            <person name="Roy S."/>
            <person name="Loubradou J."/>
            <person name="Henrissat B."/>
            <person name="Grigoriev I.V."/>
            <person name="Corradi N."/>
            <person name="Roux C."/>
            <person name="Martin F.M."/>
        </authorList>
    </citation>
    <scope>NUCLEOTIDE SEQUENCE [LARGE SCALE GENOMIC DNA]</scope>
    <source>
        <strain evidence="1 2">DAOM 227022</strain>
    </source>
</reference>
<gene>
    <name evidence="1" type="ORF">C1645_876053</name>
</gene>
<accession>A0A397T2L7</accession>
<dbReference type="Proteomes" id="UP000265703">
    <property type="component" value="Unassembled WGS sequence"/>
</dbReference>
<sequence>MPDETCSPPVLETSFGDIFINYFIYVSAANSCGFGISHMTYRSAIKNGPFEKRAFRNVPEGKWGGGVF</sequence>
<dbReference type="AlphaFoldDB" id="A0A397T2L7"/>